<protein>
    <submittedName>
        <fullName evidence="1">Uncharacterized protein</fullName>
    </submittedName>
</protein>
<accession>A0ABT5AL91</accession>
<keyword evidence="2" id="KW-1185">Reference proteome</keyword>
<sequence>MTVDRSEVLIVNSDLHFGSSRVQALAAALVRSPTDNTYCGHWVKYPRFLRKVWILKALALIGCEYDLSSQISIDR</sequence>
<gene>
    <name evidence="1" type="ORF">PN457_00035</name>
</gene>
<name>A0ABT5AL91_9CYAN</name>
<dbReference type="Proteomes" id="UP001212499">
    <property type="component" value="Unassembled WGS sequence"/>
</dbReference>
<comment type="caution">
    <text evidence="1">The sequence shown here is derived from an EMBL/GenBank/DDBJ whole genome shotgun (WGS) entry which is preliminary data.</text>
</comment>
<dbReference type="EMBL" id="JAQMUH010000002">
    <property type="protein sequence ID" value="MDB9538073.1"/>
    <property type="molecule type" value="Genomic_DNA"/>
</dbReference>
<dbReference type="RefSeq" id="WP_271730461.1">
    <property type="nucleotide sequence ID" value="NZ_JANQDP010000023.1"/>
</dbReference>
<reference evidence="1 2" key="1">
    <citation type="submission" date="2023-01" db="EMBL/GenBank/DDBJ databases">
        <title>Genomes from the Australian National Cyanobacteria Reference Collection.</title>
        <authorList>
            <person name="Willis A."/>
            <person name="Lee E.M.F."/>
        </authorList>
    </citation>
    <scope>NUCLEOTIDE SEQUENCE [LARGE SCALE GENOMIC DNA]</scope>
    <source>
        <strain evidence="1 2">CS-1033</strain>
    </source>
</reference>
<organism evidence="1 2">
    <name type="scientific">Anabaenopsis arnoldii</name>
    <dbReference type="NCBI Taxonomy" id="2152938"/>
    <lineage>
        <taxon>Bacteria</taxon>
        <taxon>Bacillati</taxon>
        <taxon>Cyanobacteriota</taxon>
        <taxon>Cyanophyceae</taxon>
        <taxon>Nostocales</taxon>
        <taxon>Nodulariaceae</taxon>
        <taxon>Anabaenopsis</taxon>
    </lineage>
</organism>
<evidence type="ECO:0000313" key="2">
    <source>
        <dbReference type="Proteomes" id="UP001212499"/>
    </source>
</evidence>
<proteinExistence type="predicted"/>
<evidence type="ECO:0000313" key="1">
    <source>
        <dbReference type="EMBL" id="MDB9538073.1"/>
    </source>
</evidence>